<organism evidence="2 3">
    <name type="scientific">Pseudoxanthomonas japonensis</name>
    <dbReference type="NCBI Taxonomy" id="69284"/>
    <lineage>
        <taxon>Bacteria</taxon>
        <taxon>Pseudomonadati</taxon>
        <taxon>Pseudomonadota</taxon>
        <taxon>Gammaproteobacteria</taxon>
        <taxon>Lysobacterales</taxon>
        <taxon>Lysobacteraceae</taxon>
        <taxon>Pseudoxanthomonas</taxon>
    </lineage>
</organism>
<dbReference type="EMBL" id="PDWW01000029">
    <property type="protein sequence ID" value="KAF1723374.1"/>
    <property type="molecule type" value="Genomic_DNA"/>
</dbReference>
<feature type="transmembrane region" description="Helical" evidence="1">
    <location>
        <begin position="77"/>
        <end position="96"/>
    </location>
</feature>
<feature type="transmembrane region" description="Helical" evidence="1">
    <location>
        <begin position="51"/>
        <end position="70"/>
    </location>
</feature>
<evidence type="ECO:0000256" key="1">
    <source>
        <dbReference type="SAM" id="Phobius"/>
    </source>
</evidence>
<reference evidence="2 3" key="1">
    <citation type="submission" date="2017-10" db="EMBL/GenBank/DDBJ databases">
        <title>Whole genome sequencing of members of genus Pseudoxanthomonas.</title>
        <authorList>
            <person name="Kumar S."/>
            <person name="Bansal K."/>
            <person name="Kaur A."/>
            <person name="Patil P."/>
            <person name="Sharma S."/>
            <person name="Patil P.B."/>
        </authorList>
    </citation>
    <scope>NUCLEOTIDE SEQUENCE [LARGE SCALE GENOMIC DNA]</scope>
    <source>
        <strain evidence="2 3">DSM 17109</strain>
    </source>
</reference>
<evidence type="ECO:0000313" key="2">
    <source>
        <dbReference type="EMBL" id="KAF1723374.1"/>
    </source>
</evidence>
<proteinExistence type="predicted"/>
<gene>
    <name evidence="2" type="ORF">CSC78_16410</name>
</gene>
<evidence type="ECO:0000313" key="3">
    <source>
        <dbReference type="Proteomes" id="UP000781710"/>
    </source>
</evidence>
<keyword evidence="3" id="KW-1185">Reference proteome</keyword>
<feature type="transmembrane region" description="Helical" evidence="1">
    <location>
        <begin position="108"/>
        <end position="135"/>
    </location>
</feature>
<comment type="caution">
    <text evidence="2">The sequence shown here is derived from an EMBL/GenBank/DDBJ whole genome shotgun (WGS) entry which is preliminary data.</text>
</comment>
<keyword evidence="1" id="KW-0812">Transmembrane</keyword>
<keyword evidence="1" id="KW-0472">Membrane</keyword>
<keyword evidence="1" id="KW-1133">Transmembrane helix</keyword>
<dbReference type="Proteomes" id="UP000781710">
    <property type="component" value="Unassembled WGS sequence"/>
</dbReference>
<feature type="transmembrane region" description="Helical" evidence="1">
    <location>
        <begin position="21"/>
        <end position="39"/>
    </location>
</feature>
<sequence length="142" mass="14974">MRYAARHRTPVDLGMTRDSKAWRWIGFLIALVGVGFPYWQLPPELAGLPRALYGPGLVAVGVIAMLLRAFGTGRFLTLWLLIALAVPAAVLVRLALDAARGVAGPGLAVADVVVGFGLGLGASLAGMLVGSLFLLRSSRRPK</sequence>
<accession>A0ABQ6ZDL1</accession>
<protein>
    <submittedName>
        <fullName evidence="2">Uncharacterized protein</fullName>
    </submittedName>
</protein>
<name>A0ABQ6ZDL1_9GAMM</name>